<dbReference type="Gene3D" id="1.10.10.10">
    <property type="entry name" value="Winged helix-like DNA-binding domain superfamily/Winged helix DNA-binding domain"/>
    <property type="match status" value="1"/>
</dbReference>
<dbReference type="InterPro" id="IPR016032">
    <property type="entry name" value="Sig_transdc_resp-reg_C-effctor"/>
</dbReference>
<reference evidence="5" key="1">
    <citation type="submission" date="2024-07" db="EMBL/GenBank/DDBJ databases">
        <authorList>
            <person name="Yu S.T."/>
        </authorList>
    </citation>
    <scope>NUCLEOTIDE SEQUENCE</scope>
    <source>
        <strain evidence="5">R44</strain>
    </source>
</reference>
<dbReference type="PROSITE" id="PS50043">
    <property type="entry name" value="HTH_LUXR_2"/>
    <property type="match status" value="1"/>
</dbReference>
<dbReference type="SUPFAM" id="SSF46894">
    <property type="entry name" value="C-terminal effector domain of the bipartite response regulators"/>
    <property type="match status" value="1"/>
</dbReference>
<keyword evidence="2" id="KW-0238">DNA-binding</keyword>
<dbReference type="GO" id="GO:0003677">
    <property type="term" value="F:DNA binding"/>
    <property type="evidence" value="ECO:0007669"/>
    <property type="project" value="UniProtKB-KW"/>
</dbReference>
<dbReference type="InterPro" id="IPR000792">
    <property type="entry name" value="Tscrpt_reg_LuxR_C"/>
</dbReference>
<sequence length="547" mass="58969">MDVAAELERARDAFARQAWSEAHTGFADADDAQPLGPDDLVRLATAAYLVGRDAECAAATERAHQAYLGVGRTAAAVRCAFWLAVPLLLRGETARGGGWLARARRLLDDAGIDCVERGYLLFPEGMRLVHKDPATARATFGEAAATGERFEDPDLVALARHGQGRALIAGGDPSAGVALLDETMVAVASGELSPLVTGMIYCSTIEACQEIFDLRRAQEWTAALADWCAAQPDLVPYRGQCLVHRSQVLQTRGAWPDAMEEARRACERLSEPPNRPALGMARYQQAELHRVRGAFARAEEGYRRAGECGHRTQPGLAQLWMAQGRVDEAVAAIRGAADERRDRLGRARLLAAYVEIVLAADDVPGARAASEELSRIAEDIGAPLLRAVSAHARGAVLLAEDDAAAALDVLLDACRTWGELEAPYDRARSIVLLALARRRLGDVGTARLELDVARQVFLRLGAAPDLARLDALTDERPRSGAGLSPRELEVLRLVATGRTNHAIAEELVLSEKTVARHLSNIFAKLDLGSRAAATAYAYEHDLVSRGR</sequence>
<evidence type="ECO:0000313" key="5">
    <source>
        <dbReference type="EMBL" id="XDQ70522.1"/>
    </source>
</evidence>
<evidence type="ECO:0000256" key="3">
    <source>
        <dbReference type="ARBA" id="ARBA00023163"/>
    </source>
</evidence>
<keyword evidence="1" id="KW-0805">Transcription regulation</keyword>
<dbReference type="InterPro" id="IPR036388">
    <property type="entry name" value="WH-like_DNA-bd_sf"/>
</dbReference>
<dbReference type="SUPFAM" id="SSF48452">
    <property type="entry name" value="TPR-like"/>
    <property type="match status" value="1"/>
</dbReference>
<dbReference type="PRINTS" id="PR00038">
    <property type="entry name" value="HTHLUXR"/>
</dbReference>
<dbReference type="GO" id="GO:0006355">
    <property type="term" value="P:regulation of DNA-templated transcription"/>
    <property type="evidence" value="ECO:0007669"/>
    <property type="project" value="InterPro"/>
</dbReference>
<evidence type="ECO:0000256" key="1">
    <source>
        <dbReference type="ARBA" id="ARBA00023015"/>
    </source>
</evidence>
<evidence type="ECO:0000256" key="2">
    <source>
        <dbReference type="ARBA" id="ARBA00023125"/>
    </source>
</evidence>
<dbReference type="PANTHER" id="PTHR44688">
    <property type="entry name" value="DNA-BINDING TRANSCRIPTIONAL ACTIVATOR DEVR_DOSR"/>
    <property type="match status" value="1"/>
</dbReference>
<dbReference type="InterPro" id="IPR011990">
    <property type="entry name" value="TPR-like_helical_dom_sf"/>
</dbReference>
<name>A0AB39SV09_9ACTN</name>
<dbReference type="SMART" id="SM00421">
    <property type="entry name" value="HTH_LUXR"/>
    <property type="match status" value="1"/>
</dbReference>
<dbReference type="Gene3D" id="1.25.40.10">
    <property type="entry name" value="Tetratricopeptide repeat domain"/>
    <property type="match status" value="2"/>
</dbReference>
<dbReference type="CDD" id="cd06170">
    <property type="entry name" value="LuxR_C_like"/>
    <property type="match status" value="1"/>
</dbReference>
<accession>A0AB39SV09</accession>
<feature type="domain" description="HTH luxR-type" evidence="4">
    <location>
        <begin position="476"/>
        <end position="541"/>
    </location>
</feature>
<dbReference type="EMBL" id="CP163444">
    <property type="protein sequence ID" value="XDQ70522.1"/>
    <property type="molecule type" value="Genomic_DNA"/>
</dbReference>
<proteinExistence type="predicted"/>
<keyword evidence="3" id="KW-0804">Transcription</keyword>
<dbReference type="AlphaFoldDB" id="A0AB39SV09"/>
<dbReference type="PROSITE" id="PS00622">
    <property type="entry name" value="HTH_LUXR_1"/>
    <property type="match status" value="1"/>
</dbReference>
<gene>
    <name evidence="5" type="ORF">AB5J54_08330</name>
</gene>
<dbReference type="Pfam" id="PF00196">
    <property type="entry name" value="GerE"/>
    <property type="match status" value="1"/>
</dbReference>
<evidence type="ECO:0000259" key="4">
    <source>
        <dbReference type="PROSITE" id="PS50043"/>
    </source>
</evidence>
<organism evidence="5">
    <name type="scientific">Streptomyces sp. R44</name>
    <dbReference type="NCBI Taxonomy" id="3238633"/>
    <lineage>
        <taxon>Bacteria</taxon>
        <taxon>Bacillati</taxon>
        <taxon>Actinomycetota</taxon>
        <taxon>Actinomycetes</taxon>
        <taxon>Kitasatosporales</taxon>
        <taxon>Streptomycetaceae</taxon>
        <taxon>Streptomyces</taxon>
    </lineage>
</organism>
<dbReference type="RefSeq" id="WP_369143247.1">
    <property type="nucleotide sequence ID" value="NZ_CP163444.1"/>
</dbReference>
<protein>
    <submittedName>
        <fullName evidence="5">LuxR C-terminal-related transcriptional regulator</fullName>
    </submittedName>
</protein>
<dbReference type="PANTHER" id="PTHR44688:SF16">
    <property type="entry name" value="DNA-BINDING TRANSCRIPTIONAL ACTIVATOR DEVR_DOSR"/>
    <property type="match status" value="1"/>
</dbReference>